<sequence length="341" mass="36797">MSSPSPEWKSHSVKENVAVSQPLKVMTTKAKNKRRGNLSPGTTCHQCHQQSNNFAGACKTYRKKGRKGPCPLRYCRRCLLNRYGEAEEAERDDWICPMCRGICNCSCCRSNNGEMPTGALAHIAKANGCTSVHDLLQKRPEAVAAAQALRSTSQKGRKRAKGTYALASEFPDEGHENMGTGLNAIPFVPTEKRTKCTYKVNSNFDDGRPAWLRDEITNITDAQLADEDVIWGANLLVFLGEQVIINVFRKIPTKAKRAMDLGGRAGLGEGLSGCGGEEGSLVPGDRGEAGDWGGNEGPSRREGEEGSLVPSDGDKAGDWDGIKGPSRCGGEEGDASSEYDT</sequence>
<name>A0A1E5W2G9_9POAL</name>
<evidence type="ECO:0000313" key="13">
    <source>
        <dbReference type="Proteomes" id="UP000095767"/>
    </source>
</evidence>
<dbReference type="PANTHER" id="PTHR31169">
    <property type="entry name" value="OS05G0300700 PROTEIN"/>
    <property type="match status" value="1"/>
</dbReference>
<feature type="compositionally biased region" description="Gly residues" evidence="10">
    <location>
        <begin position="266"/>
        <end position="278"/>
    </location>
</feature>
<comment type="caution">
    <text evidence="12">The sequence shown here is derived from an EMBL/GenBank/DDBJ whole genome shotgun (WGS) entry which is preliminary data.</text>
</comment>
<evidence type="ECO:0000256" key="4">
    <source>
        <dbReference type="ARBA" id="ARBA00022499"/>
    </source>
</evidence>
<evidence type="ECO:0000259" key="11">
    <source>
        <dbReference type="Pfam" id="PF10497"/>
    </source>
</evidence>
<evidence type="ECO:0000256" key="3">
    <source>
        <dbReference type="ARBA" id="ARBA00022490"/>
    </source>
</evidence>
<feature type="compositionally biased region" description="Basic and acidic residues" evidence="10">
    <location>
        <begin position="312"/>
        <end position="321"/>
    </location>
</feature>
<dbReference type="PANTHER" id="PTHR31169:SF8">
    <property type="entry name" value="ZINC-FINGER DOMAIN OF MONOAMINE-OXIDASE A REPRESSOR R1 PROTEIN"/>
    <property type="match status" value="1"/>
</dbReference>
<keyword evidence="8" id="KW-0804">Transcription</keyword>
<evidence type="ECO:0000256" key="9">
    <source>
        <dbReference type="ARBA" id="ARBA00023242"/>
    </source>
</evidence>
<gene>
    <name evidence="12" type="ORF">BAE44_0007520</name>
</gene>
<evidence type="ECO:0000256" key="10">
    <source>
        <dbReference type="SAM" id="MobiDB-lite"/>
    </source>
</evidence>
<keyword evidence="6" id="KW-0832">Ubl conjugation</keyword>
<dbReference type="OrthoDB" id="691330at2759"/>
<evidence type="ECO:0000313" key="12">
    <source>
        <dbReference type="EMBL" id="OEL31460.1"/>
    </source>
</evidence>
<proteinExistence type="predicted"/>
<dbReference type="InterPro" id="IPR018866">
    <property type="entry name" value="Znf-4CXXC_R1"/>
</dbReference>
<dbReference type="GO" id="GO:0005634">
    <property type="term" value="C:nucleus"/>
    <property type="evidence" value="ECO:0007669"/>
    <property type="project" value="UniProtKB-SubCell"/>
</dbReference>
<keyword evidence="4" id="KW-1017">Isopeptide bond</keyword>
<keyword evidence="5" id="KW-0597">Phosphoprotein</keyword>
<dbReference type="InterPro" id="IPR040221">
    <property type="entry name" value="CDCA7/CDA7L"/>
</dbReference>
<feature type="region of interest" description="Disordered" evidence="10">
    <location>
        <begin position="266"/>
        <end position="341"/>
    </location>
</feature>
<keyword evidence="7" id="KW-0805">Transcription regulation</keyword>
<dbReference type="EMBL" id="LWDX02023352">
    <property type="protein sequence ID" value="OEL31460.1"/>
    <property type="molecule type" value="Genomic_DNA"/>
</dbReference>
<keyword evidence="13" id="KW-1185">Reference proteome</keyword>
<reference evidence="12 13" key="1">
    <citation type="submission" date="2016-09" db="EMBL/GenBank/DDBJ databases">
        <title>The draft genome of Dichanthelium oligosanthes: A C3 panicoid grass species.</title>
        <authorList>
            <person name="Studer A.J."/>
            <person name="Schnable J.C."/>
            <person name="Brutnell T.P."/>
        </authorList>
    </citation>
    <scope>NUCLEOTIDE SEQUENCE [LARGE SCALE GENOMIC DNA]</scope>
    <source>
        <strain evidence="13">cv. Kellogg 1175</strain>
        <tissue evidence="12">Leaf</tissue>
    </source>
</reference>
<dbReference type="Pfam" id="PF10497">
    <property type="entry name" value="zf-4CXXC_R1"/>
    <property type="match status" value="1"/>
</dbReference>
<keyword evidence="9" id="KW-0539">Nucleus</keyword>
<evidence type="ECO:0000256" key="2">
    <source>
        <dbReference type="ARBA" id="ARBA00004496"/>
    </source>
</evidence>
<accession>A0A1E5W2G9</accession>
<keyword evidence="3" id="KW-0963">Cytoplasm</keyword>
<comment type="subcellular location">
    <subcellularLocation>
        <location evidence="2">Cytoplasm</location>
    </subcellularLocation>
    <subcellularLocation>
        <location evidence="1">Nucleus</location>
    </subcellularLocation>
</comment>
<evidence type="ECO:0000256" key="1">
    <source>
        <dbReference type="ARBA" id="ARBA00004123"/>
    </source>
</evidence>
<evidence type="ECO:0000256" key="7">
    <source>
        <dbReference type="ARBA" id="ARBA00023015"/>
    </source>
</evidence>
<protein>
    <recommendedName>
        <fullName evidence="11">Zinc-finger domain-containing protein</fullName>
    </recommendedName>
</protein>
<dbReference type="Proteomes" id="UP000095767">
    <property type="component" value="Unassembled WGS sequence"/>
</dbReference>
<evidence type="ECO:0000256" key="5">
    <source>
        <dbReference type="ARBA" id="ARBA00022553"/>
    </source>
</evidence>
<evidence type="ECO:0000256" key="8">
    <source>
        <dbReference type="ARBA" id="ARBA00023163"/>
    </source>
</evidence>
<feature type="domain" description="Zinc-finger" evidence="11">
    <location>
        <begin position="40"/>
        <end position="136"/>
    </location>
</feature>
<dbReference type="AlphaFoldDB" id="A0A1E5W2G9"/>
<evidence type="ECO:0000256" key="6">
    <source>
        <dbReference type="ARBA" id="ARBA00022843"/>
    </source>
</evidence>
<dbReference type="STRING" id="888268.A0A1E5W2G9"/>
<dbReference type="GO" id="GO:0005737">
    <property type="term" value="C:cytoplasm"/>
    <property type="evidence" value="ECO:0007669"/>
    <property type="project" value="UniProtKB-SubCell"/>
</dbReference>
<organism evidence="12 13">
    <name type="scientific">Dichanthelium oligosanthes</name>
    <dbReference type="NCBI Taxonomy" id="888268"/>
    <lineage>
        <taxon>Eukaryota</taxon>
        <taxon>Viridiplantae</taxon>
        <taxon>Streptophyta</taxon>
        <taxon>Embryophyta</taxon>
        <taxon>Tracheophyta</taxon>
        <taxon>Spermatophyta</taxon>
        <taxon>Magnoliopsida</taxon>
        <taxon>Liliopsida</taxon>
        <taxon>Poales</taxon>
        <taxon>Poaceae</taxon>
        <taxon>PACMAD clade</taxon>
        <taxon>Panicoideae</taxon>
        <taxon>Panicodae</taxon>
        <taxon>Paniceae</taxon>
        <taxon>Dichantheliinae</taxon>
        <taxon>Dichanthelium</taxon>
    </lineage>
</organism>
<dbReference type="GO" id="GO:0006355">
    <property type="term" value="P:regulation of DNA-templated transcription"/>
    <property type="evidence" value="ECO:0007669"/>
    <property type="project" value="InterPro"/>
</dbReference>
<feature type="compositionally biased region" description="Acidic residues" evidence="10">
    <location>
        <begin position="331"/>
        <end position="341"/>
    </location>
</feature>